<comment type="caution">
    <text evidence="2">The sequence shown here is derived from an EMBL/GenBank/DDBJ whole genome shotgun (WGS) entry which is preliminary data.</text>
</comment>
<accession>A0A2S9YS46</accession>
<organism evidence="2 3">
    <name type="scientific">Enhygromyxa salina</name>
    <dbReference type="NCBI Taxonomy" id="215803"/>
    <lineage>
        <taxon>Bacteria</taxon>
        <taxon>Pseudomonadati</taxon>
        <taxon>Myxococcota</taxon>
        <taxon>Polyangia</taxon>
        <taxon>Nannocystales</taxon>
        <taxon>Nannocystaceae</taxon>
        <taxon>Enhygromyxa</taxon>
    </lineage>
</organism>
<sequence>METDRPRLGDLLWPAIAVASFGCGPPGAPTLEAGGDDETGSSGSGSGSGSASGSGSGDAGDGDGDGVPPELLTAWTDKTGAFLLLRFSEPMADPTGVDPADFRISFGMTFSYDYYGYAPKYENSRYVEPNVYFAYSAPANAIAITPGSQPTDLFVKFGVPIEPAVCTNAAYMQQEFENVNQLPEYEARAGLFPHYSPGAVPVTSAQGQALAPIGPEWVELQGEYLEIYEYGFPNLSPQIPMGCIVEP</sequence>
<gene>
    <name evidence="2" type="ORF">ENSA7_24340</name>
</gene>
<evidence type="ECO:0008006" key="4">
    <source>
        <dbReference type="Google" id="ProtNLM"/>
    </source>
</evidence>
<dbReference type="AlphaFoldDB" id="A0A2S9YS46"/>
<evidence type="ECO:0000256" key="1">
    <source>
        <dbReference type="SAM" id="MobiDB-lite"/>
    </source>
</evidence>
<dbReference type="Proteomes" id="UP000238823">
    <property type="component" value="Unassembled WGS sequence"/>
</dbReference>
<dbReference type="PROSITE" id="PS51257">
    <property type="entry name" value="PROKAR_LIPOPROTEIN"/>
    <property type="match status" value="1"/>
</dbReference>
<dbReference type="EMBL" id="PVNL01000048">
    <property type="protein sequence ID" value="PRQ07869.1"/>
    <property type="molecule type" value="Genomic_DNA"/>
</dbReference>
<name>A0A2S9YS46_9BACT</name>
<evidence type="ECO:0000313" key="3">
    <source>
        <dbReference type="Proteomes" id="UP000238823"/>
    </source>
</evidence>
<proteinExistence type="predicted"/>
<protein>
    <recommendedName>
        <fullName evidence="4">Lipoprotein</fullName>
    </recommendedName>
</protein>
<feature type="compositionally biased region" description="Gly residues" evidence="1">
    <location>
        <begin position="42"/>
        <end position="59"/>
    </location>
</feature>
<reference evidence="2 3" key="1">
    <citation type="submission" date="2018-03" db="EMBL/GenBank/DDBJ databases">
        <title>Draft Genome Sequences of the Obligatory Marine Myxobacteria Enhygromyxa salina SWB007.</title>
        <authorList>
            <person name="Poehlein A."/>
            <person name="Moghaddam J.A."/>
            <person name="Harms H."/>
            <person name="Alanjari M."/>
            <person name="Koenig G.M."/>
            <person name="Daniel R."/>
            <person name="Schaeberle T.F."/>
        </authorList>
    </citation>
    <scope>NUCLEOTIDE SEQUENCE [LARGE SCALE GENOMIC DNA]</scope>
    <source>
        <strain evidence="2 3">SWB007</strain>
    </source>
</reference>
<dbReference type="RefSeq" id="WP_181233676.1">
    <property type="nucleotide sequence ID" value="NZ_PVNL01000048.1"/>
</dbReference>
<evidence type="ECO:0000313" key="2">
    <source>
        <dbReference type="EMBL" id="PRQ07869.1"/>
    </source>
</evidence>
<feature type="region of interest" description="Disordered" evidence="1">
    <location>
        <begin position="24"/>
        <end position="71"/>
    </location>
</feature>